<dbReference type="PRINTS" id="PR00359">
    <property type="entry name" value="BP450"/>
</dbReference>
<dbReference type="InterPro" id="IPR001128">
    <property type="entry name" value="Cyt_P450"/>
</dbReference>
<evidence type="ECO:0000256" key="1">
    <source>
        <dbReference type="ARBA" id="ARBA00010617"/>
    </source>
</evidence>
<feature type="region of interest" description="Disordered" evidence="2">
    <location>
        <begin position="1"/>
        <end position="27"/>
    </location>
</feature>
<keyword evidence="4" id="KW-1185">Reference proteome</keyword>
<gene>
    <name evidence="3" type="ORF">EH31_10860</name>
</gene>
<protein>
    <recommendedName>
        <fullName evidence="5">Cytochrome P450</fullName>
    </recommendedName>
</protein>
<evidence type="ECO:0000313" key="4">
    <source>
        <dbReference type="Proteomes" id="UP000027647"/>
    </source>
</evidence>
<dbReference type="EMBL" id="JMIW01000003">
    <property type="protein sequence ID" value="KEO90579.1"/>
    <property type="molecule type" value="Genomic_DNA"/>
</dbReference>
<reference evidence="3 4" key="1">
    <citation type="submission" date="2014-04" db="EMBL/GenBank/DDBJ databases">
        <title>A comprehensive comparison of genomes of Erythrobacter spp. strains.</title>
        <authorList>
            <person name="Zheng Q."/>
        </authorList>
    </citation>
    <scope>NUCLEOTIDE SEQUENCE [LARGE SCALE GENOMIC DNA]</scope>
    <source>
        <strain evidence="3 4">DSM 6997</strain>
    </source>
</reference>
<dbReference type="PANTHER" id="PTHR46696:SF1">
    <property type="entry name" value="CYTOCHROME P450 YJIB-RELATED"/>
    <property type="match status" value="1"/>
</dbReference>
<dbReference type="eggNOG" id="COG2124">
    <property type="taxonomic scope" value="Bacteria"/>
</dbReference>
<dbReference type="STRING" id="1044.EH31_10860"/>
<comment type="similarity">
    <text evidence="1">Belongs to the cytochrome P450 family.</text>
</comment>
<evidence type="ECO:0000313" key="3">
    <source>
        <dbReference type="EMBL" id="KEO90579.1"/>
    </source>
</evidence>
<sequence length="433" mass="48335">MNDVAALEQDEQRDASTNGTSSHTGELFDPAVMKPKGLASRITARIIRNPYPFMAFLRRYWPIAKIGNWAIVTRYDDVAEALQNDKSVAVPFGPKMKAMAAGPNFVLGMADSDAYQRMHHEIVQVFPRKDNDAIIAPFSYEEAKQQLSNGSGKIDAISQVLAMVPTRICEEYYGLKIADKANFVRWTITMSSYMFGDPTNDPELEKAAMEAAAMVRPIVDEAIDRAQAGPAGDTVIARLVQRQKEDPEAMPDNIIRGIMLGMITGFVPTNTMASGHMLELLLSNRDWMRQAQHAARAGDDDLLHGCLFEAMRFWPINPGPFRVAGEDFVIAAGTRREKLIKKGTNMVVSTQSAMHDPRRVDNPKAFDPRRKRNDSMLMGFGLHWCIGAPLAYAQITQTFKALLEYDIVRRAPGAKGEMTRFGPFPESLWVEYD</sequence>
<comment type="caution">
    <text evidence="3">The sequence shown here is derived from an EMBL/GenBank/DDBJ whole genome shotgun (WGS) entry which is preliminary data.</text>
</comment>
<evidence type="ECO:0008006" key="5">
    <source>
        <dbReference type="Google" id="ProtNLM"/>
    </source>
</evidence>
<dbReference type="Proteomes" id="UP000027647">
    <property type="component" value="Unassembled WGS sequence"/>
</dbReference>
<dbReference type="InterPro" id="IPR002397">
    <property type="entry name" value="Cyt_P450_B"/>
</dbReference>
<dbReference type="GO" id="GO:0005506">
    <property type="term" value="F:iron ion binding"/>
    <property type="evidence" value="ECO:0007669"/>
    <property type="project" value="InterPro"/>
</dbReference>
<organism evidence="3 4">
    <name type="scientific">Erythrobacter longus</name>
    <dbReference type="NCBI Taxonomy" id="1044"/>
    <lineage>
        <taxon>Bacteria</taxon>
        <taxon>Pseudomonadati</taxon>
        <taxon>Pseudomonadota</taxon>
        <taxon>Alphaproteobacteria</taxon>
        <taxon>Sphingomonadales</taxon>
        <taxon>Erythrobacteraceae</taxon>
        <taxon>Erythrobacter/Porphyrobacter group</taxon>
        <taxon>Erythrobacter</taxon>
    </lineage>
</organism>
<dbReference type="GO" id="GO:0020037">
    <property type="term" value="F:heme binding"/>
    <property type="evidence" value="ECO:0007669"/>
    <property type="project" value="InterPro"/>
</dbReference>
<feature type="compositionally biased region" description="Polar residues" evidence="2">
    <location>
        <begin position="15"/>
        <end position="24"/>
    </location>
</feature>
<dbReference type="SUPFAM" id="SSF48264">
    <property type="entry name" value="Cytochrome P450"/>
    <property type="match status" value="1"/>
</dbReference>
<dbReference type="AlphaFoldDB" id="A0A074MAZ7"/>
<evidence type="ECO:0000256" key="2">
    <source>
        <dbReference type="SAM" id="MobiDB-lite"/>
    </source>
</evidence>
<dbReference type="OrthoDB" id="236246at2"/>
<dbReference type="GO" id="GO:0016705">
    <property type="term" value="F:oxidoreductase activity, acting on paired donors, with incorporation or reduction of molecular oxygen"/>
    <property type="evidence" value="ECO:0007669"/>
    <property type="project" value="InterPro"/>
</dbReference>
<proteinExistence type="inferred from homology"/>
<accession>A0A074MAZ7</accession>
<dbReference type="RefSeq" id="WP_034960021.1">
    <property type="nucleotide sequence ID" value="NZ_JMIW01000003.1"/>
</dbReference>
<dbReference type="PANTHER" id="PTHR46696">
    <property type="entry name" value="P450, PUTATIVE (EUROFUNG)-RELATED"/>
    <property type="match status" value="1"/>
</dbReference>
<dbReference type="GO" id="GO:0004497">
    <property type="term" value="F:monooxygenase activity"/>
    <property type="evidence" value="ECO:0007669"/>
    <property type="project" value="InterPro"/>
</dbReference>
<dbReference type="InterPro" id="IPR036396">
    <property type="entry name" value="Cyt_P450_sf"/>
</dbReference>
<dbReference type="Gene3D" id="1.10.630.10">
    <property type="entry name" value="Cytochrome P450"/>
    <property type="match status" value="1"/>
</dbReference>
<name>A0A074MAZ7_ERYLO</name>
<dbReference type="Pfam" id="PF00067">
    <property type="entry name" value="p450"/>
    <property type="match status" value="1"/>
</dbReference>